<feature type="region of interest" description="Disordered" evidence="15">
    <location>
        <begin position="321"/>
        <end position="366"/>
    </location>
</feature>
<keyword evidence="6 16" id="KW-0812">Transmembrane</keyword>
<comment type="catalytic activity">
    <reaction evidence="13">
        <text>L-seryl-[protein] + ATP = O-phospho-L-seryl-[protein] + ADP + H(+)</text>
        <dbReference type="Rhea" id="RHEA:17989"/>
        <dbReference type="Rhea" id="RHEA-COMP:9863"/>
        <dbReference type="Rhea" id="RHEA-COMP:11604"/>
        <dbReference type="ChEBI" id="CHEBI:15378"/>
        <dbReference type="ChEBI" id="CHEBI:29999"/>
        <dbReference type="ChEBI" id="CHEBI:30616"/>
        <dbReference type="ChEBI" id="CHEBI:83421"/>
        <dbReference type="ChEBI" id="CHEBI:456216"/>
        <dbReference type="EC" id="2.7.11.1"/>
    </reaction>
</comment>
<dbReference type="AlphaFoldDB" id="A0A443NTX9"/>
<dbReference type="SMART" id="SM00220">
    <property type="entry name" value="S_TKc"/>
    <property type="match status" value="1"/>
</dbReference>
<dbReference type="PROSITE" id="PS00107">
    <property type="entry name" value="PROTEIN_KINASE_ATP"/>
    <property type="match status" value="1"/>
</dbReference>
<evidence type="ECO:0000256" key="2">
    <source>
        <dbReference type="ARBA" id="ARBA00012513"/>
    </source>
</evidence>
<dbReference type="InterPro" id="IPR001245">
    <property type="entry name" value="Ser-Thr/Tyr_kinase_cat_dom"/>
</dbReference>
<dbReference type="InterPro" id="IPR011009">
    <property type="entry name" value="Kinase-like_dom_sf"/>
</dbReference>
<dbReference type="OrthoDB" id="10314148at2759"/>
<feature type="compositionally biased region" description="Polar residues" evidence="15">
    <location>
        <begin position="737"/>
        <end position="758"/>
    </location>
</feature>
<evidence type="ECO:0000256" key="15">
    <source>
        <dbReference type="SAM" id="MobiDB-lite"/>
    </source>
</evidence>
<dbReference type="Proteomes" id="UP000283530">
    <property type="component" value="Unassembled WGS sequence"/>
</dbReference>
<dbReference type="EC" id="2.7.11.1" evidence="2"/>
<dbReference type="InterPro" id="IPR008271">
    <property type="entry name" value="Ser/Thr_kinase_AS"/>
</dbReference>
<keyword evidence="9 14" id="KW-0067">ATP-binding</keyword>
<feature type="compositionally biased region" description="Polar residues" evidence="15">
    <location>
        <begin position="871"/>
        <end position="882"/>
    </location>
</feature>
<evidence type="ECO:0000256" key="1">
    <source>
        <dbReference type="ARBA" id="ARBA00004162"/>
    </source>
</evidence>
<evidence type="ECO:0000256" key="5">
    <source>
        <dbReference type="ARBA" id="ARBA00022679"/>
    </source>
</evidence>
<feature type="compositionally biased region" description="Polar residues" evidence="15">
    <location>
        <begin position="828"/>
        <end position="842"/>
    </location>
</feature>
<keyword evidence="8 18" id="KW-0418">Kinase</keyword>
<comment type="caution">
    <text evidence="18">The sequence shown here is derived from an EMBL/GenBank/DDBJ whole genome shotgun (WGS) entry which is preliminary data.</text>
</comment>
<evidence type="ECO:0000256" key="16">
    <source>
        <dbReference type="SAM" id="Phobius"/>
    </source>
</evidence>
<keyword evidence="11 16" id="KW-0472">Membrane</keyword>
<dbReference type="InterPro" id="IPR000719">
    <property type="entry name" value="Prot_kinase_dom"/>
</dbReference>
<proteinExistence type="predicted"/>
<evidence type="ECO:0000256" key="13">
    <source>
        <dbReference type="ARBA" id="ARBA00048679"/>
    </source>
</evidence>
<feature type="region of interest" description="Disordered" evidence="15">
    <location>
        <begin position="730"/>
        <end position="913"/>
    </location>
</feature>
<reference evidence="18 19" key="1">
    <citation type="journal article" date="2019" name="Nat. Plants">
        <title>Stout camphor tree genome fills gaps in understanding of flowering plant genome evolution.</title>
        <authorList>
            <person name="Chaw S.M."/>
            <person name="Liu Y.C."/>
            <person name="Wu Y.W."/>
            <person name="Wang H.Y."/>
            <person name="Lin C.I."/>
            <person name="Wu C.S."/>
            <person name="Ke H.M."/>
            <person name="Chang L.Y."/>
            <person name="Hsu C.Y."/>
            <person name="Yang H.T."/>
            <person name="Sudianto E."/>
            <person name="Hsu M.H."/>
            <person name="Wu K.P."/>
            <person name="Wang L.N."/>
            <person name="Leebens-Mack J.H."/>
            <person name="Tsai I.J."/>
        </authorList>
    </citation>
    <scope>NUCLEOTIDE SEQUENCE [LARGE SCALE GENOMIC DNA]</scope>
    <source>
        <strain evidence="19">cv. Chaw 1501</strain>
        <tissue evidence="18">Young leaves</tissue>
    </source>
</reference>
<dbReference type="PROSITE" id="PS00108">
    <property type="entry name" value="PROTEIN_KINASE_ST"/>
    <property type="match status" value="1"/>
</dbReference>
<dbReference type="STRING" id="337451.A0A443NTX9"/>
<dbReference type="Gene3D" id="1.10.510.10">
    <property type="entry name" value="Transferase(Phosphotransferase) domain 1"/>
    <property type="match status" value="1"/>
</dbReference>
<keyword evidence="10 16" id="KW-1133">Transmembrane helix</keyword>
<dbReference type="PROSITE" id="PS50011">
    <property type="entry name" value="PROTEIN_KINASE_DOM"/>
    <property type="match status" value="1"/>
</dbReference>
<evidence type="ECO:0000256" key="3">
    <source>
        <dbReference type="ARBA" id="ARBA00022475"/>
    </source>
</evidence>
<dbReference type="CDD" id="cd14066">
    <property type="entry name" value="STKc_IRAK"/>
    <property type="match status" value="1"/>
</dbReference>
<dbReference type="FunFam" id="3.30.200.20:FF:000212">
    <property type="entry name" value="Proline-rich receptor-like protein kinase PERK8"/>
    <property type="match status" value="1"/>
</dbReference>
<keyword evidence="4" id="KW-0723">Serine/threonine-protein kinase</keyword>
<dbReference type="InterPro" id="IPR047117">
    <property type="entry name" value="PERK1-13-like"/>
</dbReference>
<comment type="catalytic activity">
    <reaction evidence="12">
        <text>L-threonyl-[protein] + ATP = O-phospho-L-threonyl-[protein] + ADP + H(+)</text>
        <dbReference type="Rhea" id="RHEA:46608"/>
        <dbReference type="Rhea" id="RHEA-COMP:11060"/>
        <dbReference type="Rhea" id="RHEA-COMP:11605"/>
        <dbReference type="ChEBI" id="CHEBI:15378"/>
        <dbReference type="ChEBI" id="CHEBI:30013"/>
        <dbReference type="ChEBI" id="CHEBI:30616"/>
        <dbReference type="ChEBI" id="CHEBI:61977"/>
        <dbReference type="ChEBI" id="CHEBI:456216"/>
        <dbReference type="EC" id="2.7.11.1"/>
    </reaction>
</comment>
<keyword evidence="7 14" id="KW-0547">Nucleotide-binding</keyword>
<feature type="compositionally biased region" description="Polar residues" evidence="15">
    <location>
        <begin position="170"/>
        <end position="187"/>
    </location>
</feature>
<keyword evidence="3" id="KW-1003">Cell membrane</keyword>
<comment type="subcellular location">
    <subcellularLocation>
        <location evidence="1">Cell membrane</location>
        <topology evidence="1">Single-pass membrane protein</topology>
    </subcellularLocation>
</comment>
<keyword evidence="19" id="KW-1185">Reference proteome</keyword>
<dbReference type="EMBL" id="QPKB01000004">
    <property type="protein sequence ID" value="RWR81977.1"/>
    <property type="molecule type" value="Genomic_DNA"/>
</dbReference>
<organism evidence="18 19">
    <name type="scientific">Cinnamomum micranthum f. kanehirae</name>
    <dbReference type="NCBI Taxonomy" id="337451"/>
    <lineage>
        <taxon>Eukaryota</taxon>
        <taxon>Viridiplantae</taxon>
        <taxon>Streptophyta</taxon>
        <taxon>Embryophyta</taxon>
        <taxon>Tracheophyta</taxon>
        <taxon>Spermatophyta</taxon>
        <taxon>Magnoliopsida</taxon>
        <taxon>Magnoliidae</taxon>
        <taxon>Laurales</taxon>
        <taxon>Lauraceae</taxon>
        <taxon>Cinnamomum</taxon>
    </lineage>
</organism>
<name>A0A443NTX9_9MAGN</name>
<feature type="domain" description="Protein kinase" evidence="17">
    <location>
        <begin position="406"/>
        <end position="698"/>
    </location>
</feature>
<evidence type="ECO:0000256" key="4">
    <source>
        <dbReference type="ARBA" id="ARBA00022527"/>
    </source>
</evidence>
<gene>
    <name evidence="18" type="ORF">CKAN_01068300</name>
</gene>
<dbReference type="Gene3D" id="3.30.200.20">
    <property type="entry name" value="Phosphorylase Kinase, domain 1"/>
    <property type="match status" value="1"/>
</dbReference>
<evidence type="ECO:0000256" key="9">
    <source>
        <dbReference type="ARBA" id="ARBA00022840"/>
    </source>
</evidence>
<keyword evidence="18" id="KW-0675">Receptor</keyword>
<evidence type="ECO:0000259" key="17">
    <source>
        <dbReference type="PROSITE" id="PS50011"/>
    </source>
</evidence>
<feature type="compositionally biased region" description="Basic and acidic residues" evidence="15">
    <location>
        <begin position="81"/>
        <end position="91"/>
    </location>
</feature>
<dbReference type="GO" id="GO:0005886">
    <property type="term" value="C:plasma membrane"/>
    <property type="evidence" value="ECO:0007669"/>
    <property type="project" value="UniProtKB-SubCell"/>
</dbReference>
<feature type="compositionally biased region" description="Basic and acidic residues" evidence="15">
    <location>
        <begin position="779"/>
        <end position="791"/>
    </location>
</feature>
<feature type="compositionally biased region" description="Polar residues" evidence="15">
    <location>
        <begin position="327"/>
        <end position="338"/>
    </location>
</feature>
<evidence type="ECO:0000256" key="8">
    <source>
        <dbReference type="ARBA" id="ARBA00022777"/>
    </source>
</evidence>
<dbReference type="Pfam" id="PF07714">
    <property type="entry name" value="PK_Tyr_Ser-Thr"/>
    <property type="match status" value="1"/>
</dbReference>
<sequence>MGRGSDFLGFLSDRGRSASRGEAVHHPNPNPRGVWIGLVTVPPLVLPETASKLVGFLGAVDGIGNCPDPINLALWNVRKEESRGGKEKVRDQPPVNKYSIRFSSPSSPPSLESLPSVSPSAVSLSARFASSLSSTDGVQAKEQLPPEQLGSFQPSPPEQSVSFKPEFRSDLNTSFNPDPSSLPMTSQPGPPPQMAPPISLSNASSPNLFDSDNSQVGLIGMTLAGLAIISLVAFIFALIRKNKNKHADLFVSHSAPRDFSMKLDDRFRRERDMVNYSPYSRPKPLKSPRLNGSGYVGYGGNGFHSGLVDSGAIGNSKSHSGLVDSGATGNSRFHSSPADSAARGNSRVHSGRTESGAIGNSKVHSGPLDSGAIGNSRFHSGPLDSGAIGTLKWFAYDELMETTHGFSKQKFLGEGGFGSVYKGQLLDGKEVAVKLLKVGSGQGEREFKAEVEIISRVHHRHLVSLVGYCIAEHRRLLVYEFVPNKTLEHHLHGKGMPVLEWSKRVKIAIGAAKGLAYLHEDCHPRIIHRDIKSANILLDEYFEAQACMDCQRTVVKLQVADFGLAKPSTDGHTHISTRVMGTFGYLAPEYASSGKLTDRSDVFSFGVVLLELVTGRKPVDSSQPFGEESLVDWARPLLIQALESGDLGELLDSRLGNRYVESEVITMIEIAAVCICHSAPKRPRMVQVVRALDSEGSISDLSKRVKSGSGYYSSGQLSTDSQRACQMGALSGRFSPANGSSTSRENEQMSAFSGQSPLRPQYPKRGAYGYDYGPSGDFQSRETPSREYHSRERPHRPPNAWKGDHGSDYGINHKQSGEHDIRKMLPRPQNSRRGSDCSSSHGPSGEYERKSSEYAGEYQSKELPHRPQSPMRDNQSALSENPSRIDLEAWPGSDRNSRGLHANNFMSGRYNRR</sequence>
<evidence type="ECO:0000256" key="14">
    <source>
        <dbReference type="PROSITE-ProRule" id="PRU10141"/>
    </source>
</evidence>
<dbReference type="PANTHER" id="PTHR47982">
    <property type="entry name" value="PROLINE-RICH RECEPTOR-LIKE PROTEIN KINASE PERK4"/>
    <property type="match status" value="1"/>
</dbReference>
<dbReference type="InterPro" id="IPR017441">
    <property type="entry name" value="Protein_kinase_ATP_BS"/>
</dbReference>
<dbReference type="GO" id="GO:0005524">
    <property type="term" value="F:ATP binding"/>
    <property type="evidence" value="ECO:0007669"/>
    <property type="project" value="UniProtKB-UniRule"/>
</dbReference>
<evidence type="ECO:0000256" key="11">
    <source>
        <dbReference type="ARBA" id="ARBA00023136"/>
    </source>
</evidence>
<dbReference type="FunFam" id="1.10.510.10:FF:000173">
    <property type="entry name" value="proline-rich receptor-like protein kinase PERK8"/>
    <property type="match status" value="1"/>
</dbReference>
<dbReference type="SUPFAM" id="SSF56112">
    <property type="entry name" value="Protein kinase-like (PK-like)"/>
    <property type="match status" value="1"/>
</dbReference>
<evidence type="ECO:0000256" key="7">
    <source>
        <dbReference type="ARBA" id="ARBA00022741"/>
    </source>
</evidence>
<dbReference type="GO" id="GO:0004674">
    <property type="term" value="F:protein serine/threonine kinase activity"/>
    <property type="evidence" value="ECO:0007669"/>
    <property type="project" value="UniProtKB-KW"/>
</dbReference>
<evidence type="ECO:0000313" key="19">
    <source>
        <dbReference type="Proteomes" id="UP000283530"/>
    </source>
</evidence>
<keyword evidence="5" id="KW-0808">Transferase</keyword>
<evidence type="ECO:0000313" key="18">
    <source>
        <dbReference type="EMBL" id="RWR81977.1"/>
    </source>
</evidence>
<feature type="compositionally biased region" description="Low complexity" evidence="15">
    <location>
        <begin position="103"/>
        <end position="117"/>
    </location>
</feature>
<feature type="binding site" evidence="14">
    <location>
        <position position="434"/>
    </location>
    <ligand>
        <name>ATP</name>
        <dbReference type="ChEBI" id="CHEBI:30616"/>
    </ligand>
</feature>
<protein>
    <recommendedName>
        <fullName evidence="2">non-specific serine/threonine protein kinase</fullName>
        <ecNumber evidence="2">2.7.11.1</ecNumber>
    </recommendedName>
</protein>
<feature type="transmembrane region" description="Helical" evidence="16">
    <location>
        <begin position="216"/>
        <end position="239"/>
    </location>
</feature>
<feature type="region of interest" description="Disordered" evidence="15">
    <location>
        <begin position="147"/>
        <end position="206"/>
    </location>
</feature>
<feature type="region of interest" description="Disordered" evidence="15">
    <location>
        <begin position="81"/>
        <end position="117"/>
    </location>
</feature>
<evidence type="ECO:0000256" key="10">
    <source>
        <dbReference type="ARBA" id="ARBA00022989"/>
    </source>
</evidence>
<dbReference type="PANTHER" id="PTHR47982:SF44">
    <property type="entry name" value="PROLINE-RICH RECEPTOR-LIKE PROTEIN KINASE PERK13-RELATED"/>
    <property type="match status" value="1"/>
</dbReference>
<evidence type="ECO:0000256" key="6">
    <source>
        <dbReference type="ARBA" id="ARBA00022692"/>
    </source>
</evidence>
<feature type="compositionally biased region" description="Polar residues" evidence="15">
    <location>
        <begin position="150"/>
        <end position="162"/>
    </location>
</feature>
<evidence type="ECO:0000256" key="12">
    <source>
        <dbReference type="ARBA" id="ARBA00047899"/>
    </source>
</evidence>
<accession>A0A443NTX9</accession>